<dbReference type="InParanoid" id="A0A2G5CZ28"/>
<sequence length="83" mass="9570">MEADLCCFGLLAFFSAEVEFRVFCQVQEESNGIAAPPLHSMRELEAFFDCENGWYRKVLRAVESLIFMHKMTTNTCLQVLSLR</sequence>
<dbReference type="AlphaFoldDB" id="A0A2G5CZ28"/>
<accession>A0A2G5CZ28</accession>
<name>A0A2G5CZ28_AQUCA</name>
<organism evidence="1 2">
    <name type="scientific">Aquilegia coerulea</name>
    <name type="common">Rocky mountain columbine</name>
    <dbReference type="NCBI Taxonomy" id="218851"/>
    <lineage>
        <taxon>Eukaryota</taxon>
        <taxon>Viridiplantae</taxon>
        <taxon>Streptophyta</taxon>
        <taxon>Embryophyta</taxon>
        <taxon>Tracheophyta</taxon>
        <taxon>Spermatophyta</taxon>
        <taxon>Magnoliopsida</taxon>
        <taxon>Ranunculales</taxon>
        <taxon>Ranunculaceae</taxon>
        <taxon>Thalictroideae</taxon>
        <taxon>Aquilegia</taxon>
    </lineage>
</organism>
<reference evidence="1 2" key="1">
    <citation type="submission" date="2017-09" db="EMBL/GenBank/DDBJ databases">
        <title>WGS assembly of Aquilegia coerulea Goldsmith.</title>
        <authorList>
            <person name="Hodges S."/>
            <person name="Kramer E."/>
            <person name="Nordborg M."/>
            <person name="Tomkins J."/>
            <person name="Borevitz J."/>
            <person name="Derieg N."/>
            <person name="Yan J."/>
            <person name="Mihaltcheva S."/>
            <person name="Hayes R.D."/>
            <person name="Rokhsar D."/>
        </authorList>
    </citation>
    <scope>NUCLEOTIDE SEQUENCE [LARGE SCALE GENOMIC DNA]</scope>
    <source>
        <strain evidence="2">cv. Goldsmith</strain>
    </source>
</reference>
<dbReference type="EMBL" id="KZ305050">
    <property type="protein sequence ID" value="PIA36526.1"/>
    <property type="molecule type" value="Genomic_DNA"/>
</dbReference>
<protein>
    <submittedName>
        <fullName evidence="1">Uncharacterized protein</fullName>
    </submittedName>
</protein>
<gene>
    <name evidence="1" type="ORF">AQUCO_03300007v1</name>
</gene>
<evidence type="ECO:0000313" key="1">
    <source>
        <dbReference type="EMBL" id="PIA36526.1"/>
    </source>
</evidence>
<keyword evidence="2" id="KW-1185">Reference proteome</keyword>
<proteinExistence type="predicted"/>
<evidence type="ECO:0000313" key="2">
    <source>
        <dbReference type="Proteomes" id="UP000230069"/>
    </source>
</evidence>
<dbReference type="Proteomes" id="UP000230069">
    <property type="component" value="Unassembled WGS sequence"/>
</dbReference>